<dbReference type="RefSeq" id="XP_041185334.1">
    <property type="nucleotide sequence ID" value="XM_041333811.1"/>
</dbReference>
<sequence>MLFQTKGQICLVMDLMGGDLHTYMKHYSSYCHQHGCRWTAQIALGLNSLHEIGMIHQDIKAKNILIDVQENVRIADFGLCYVKKEEGPLEPQWRYMASAVGTTYCMAPEVLCNRGNPDEVFFDKEFDIWFYVSWFPAF</sequence>
<dbReference type="PROSITE" id="PS00108">
    <property type="entry name" value="PROTEIN_KINASE_ST"/>
    <property type="match status" value="1"/>
</dbReference>
<dbReference type="PROSITE" id="PS50011">
    <property type="entry name" value="PROTEIN_KINASE_DOM"/>
    <property type="match status" value="1"/>
</dbReference>
<keyword evidence="4" id="KW-0547">Nucleotide-binding</keyword>
<keyword evidence="5 10" id="KW-0418">Kinase</keyword>
<dbReference type="InterPro" id="IPR011009">
    <property type="entry name" value="Kinase-like_dom_sf"/>
</dbReference>
<dbReference type="GeneID" id="64627828"/>
<keyword evidence="3" id="KW-0808">Transferase</keyword>
<evidence type="ECO:0000259" key="9">
    <source>
        <dbReference type="PROSITE" id="PS50011"/>
    </source>
</evidence>
<dbReference type="GO" id="GO:0004674">
    <property type="term" value="F:protein serine/threonine kinase activity"/>
    <property type="evidence" value="ECO:0007669"/>
    <property type="project" value="UniProtKB-KW"/>
</dbReference>
<evidence type="ECO:0000256" key="6">
    <source>
        <dbReference type="ARBA" id="ARBA00022840"/>
    </source>
</evidence>
<evidence type="ECO:0000256" key="2">
    <source>
        <dbReference type="ARBA" id="ARBA00022527"/>
    </source>
</evidence>
<comment type="catalytic activity">
    <reaction evidence="8">
        <text>L-seryl-[protein] + ATP = O-phospho-L-seryl-[protein] + ADP + H(+)</text>
        <dbReference type="Rhea" id="RHEA:17989"/>
        <dbReference type="Rhea" id="RHEA-COMP:9863"/>
        <dbReference type="Rhea" id="RHEA-COMP:11604"/>
        <dbReference type="ChEBI" id="CHEBI:15378"/>
        <dbReference type="ChEBI" id="CHEBI:29999"/>
        <dbReference type="ChEBI" id="CHEBI:30616"/>
        <dbReference type="ChEBI" id="CHEBI:83421"/>
        <dbReference type="ChEBI" id="CHEBI:456216"/>
        <dbReference type="EC" id="2.7.11.1"/>
    </reaction>
</comment>
<dbReference type="Proteomes" id="UP000807769">
    <property type="component" value="Unassembled WGS sequence"/>
</dbReference>
<evidence type="ECO:0000256" key="8">
    <source>
        <dbReference type="ARBA" id="ARBA00048679"/>
    </source>
</evidence>
<evidence type="ECO:0000256" key="7">
    <source>
        <dbReference type="ARBA" id="ARBA00047899"/>
    </source>
</evidence>
<name>A0A9P7ATB1_9AGAM</name>
<organism evidence="10 11">
    <name type="scientific">Suillus subaureus</name>
    <dbReference type="NCBI Taxonomy" id="48587"/>
    <lineage>
        <taxon>Eukaryota</taxon>
        <taxon>Fungi</taxon>
        <taxon>Dikarya</taxon>
        <taxon>Basidiomycota</taxon>
        <taxon>Agaricomycotina</taxon>
        <taxon>Agaricomycetes</taxon>
        <taxon>Agaricomycetidae</taxon>
        <taxon>Boletales</taxon>
        <taxon>Suillineae</taxon>
        <taxon>Suillaceae</taxon>
        <taxon>Suillus</taxon>
    </lineage>
</organism>
<dbReference type="Pfam" id="PF00069">
    <property type="entry name" value="Pkinase"/>
    <property type="match status" value="1"/>
</dbReference>
<dbReference type="InterPro" id="IPR050236">
    <property type="entry name" value="Ser_Thr_kinase_AGC"/>
</dbReference>
<dbReference type="SMART" id="SM00220">
    <property type="entry name" value="S_TKc"/>
    <property type="match status" value="1"/>
</dbReference>
<dbReference type="OrthoDB" id="10252171at2759"/>
<evidence type="ECO:0000256" key="5">
    <source>
        <dbReference type="ARBA" id="ARBA00022777"/>
    </source>
</evidence>
<dbReference type="EC" id="2.7.11.1" evidence="1"/>
<protein>
    <recommendedName>
        <fullName evidence="1">non-specific serine/threonine protein kinase</fullName>
        <ecNumber evidence="1">2.7.11.1</ecNumber>
    </recommendedName>
</protein>
<keyword evidence="2" id="KW-0723">Serine/threonine-protein kinase</keyword>
<evidence type="ECO:0000313" key="10">
    <source>
        <dbReference type="EMBL" id="KAG1796190.1"/>
    </source>
</evidence>
<evidence type="ECO:0000256" key="4">
    <source>
        <dbReference type="ARBA" id="ARBA00022741"/>
    </source>
</evidence>
<dbReference type="InterPro" id="IPR008271">
    <property type="entry name" value="Ser/Thr_kinase_AS"/>
</dbReference>
<evidence type="ECO:0000256" key="1">
    <source>
        <dbReference type="ARBA" id="ARBA00012513"/>
    </source>
</evidence>
<dbReference type="SUPFAM" id="SSF56112">
    <property type="entry name" value="Protein kinase-like (PK-like)"/>
    <property type="match status" value="1"/>
</dbReference>
<feature type="domain" description="Protein kinase" evidence="9">
    <location>
        <begin position="1"/>
        <end position="138"/>
    </location>
</feature>
<gene>
    <name evidence="10" type="ORF">BJ212DRAFT_1306337</name>
</gene>
<keyword evidence="11" id="KW-1185">Reference proteome</keyword>
<dbReference type="EMBL" id="JABBWG010000272">
    <property type="protein sequence ID" value="KAG1796190.1"/>
    <property type="molecule type" value="Genomic_DNA"/>
</dbReference>
<dbReference type="AlphaFoldDB" id="A0A9P7ATB1"/>
<evidence type="ECO:0000313" key="11">
    <source>
        <dbReference type="Proteomes" id="UP000807769"/>
    </source>
</evidence>
<keyword evidence="6" id="KW-0067">ATP-binding</keyword>
<dbReference type="GO" id="GO:0035556">
    <property type="term" value="P:intracellular signal transduction"/>
    <property type="evidence" value="ECO:0007669"/>
    <property type="project" value="TreeGrafter"/>
</dbReference>
<dbReference type="InterPro" id="IPR000719">
    <property type="entry name" value="Prot_kinase_dom"/>
</dbReference>
<dbReference type="PANTHER" id="PTHR24356:SF246">
    <property type="entry name" value="SERINE_THREONINE-PROTEIN KINASE N1"/>
    <property type="match status" value="1"/>
</dbReference>
<accession>A0A9P7ATB1</accession>
<dbReference type="GO" id="GO:0005524">
    <property type="term" value="F:ATP binding"/>
    <property type="evidence" value="ECO:0007669"/>
    <property type="project" value="UniProtKB-KW"/>
</dbReference>
<evidence type="ECO:0000256" key="3">
    <source>
        <dbReference type="ARBA" id="ARBA00022679"/>
    </source>
</evidence>
<proteinExistence type="predicted"/>
<reference evidence="10" key="1">
    <citation type="journal article" date="2020" name="New Phytol.">
        <title>Comparative genomics reveals dynamic genome evolution in host specialist ectomycorrhizal fungi.</title>
        <authorList>
            <person name="Lofgren L.A."/>
            <person name="Nguyen N.H."/>
            <person name="Vilgalys R."/>
            <person name="Ruytinx J."/>
            <person name="Liao H.L."/>
            <person name="Branco S."/>
            <person name="Kuo A."/>
            <person name="LaButti K."/>
            <person name="Lipzen A."/>
            <person name="Andreopoulos W."/>
            <person name="Pangilinan J."/>
            <person name="Riley R."/>
            <person name="Hundley H."/>
            <person name="Na H."/>
            <person name="Barry K."/>
            <person name="Grigoriev I.V."/>
            <person name="Stajich J.E."/>
            <person name="Kennedy P.G."/>
        </authorList>
    </citation>
    <scope>NUCLEOTIDE SEQUENCE</scope>
    <source>
        <strain evidence="10">MN1</strain>
    </source>
</reference>
<comment type="caution">
    <text evidence="10">The sequence shown here is derived from an EMBL/GenBank/DDBJ whole genome shotgun (WGS) entry which is preliminary data.</text>
</comment>
<comment type="catalytic activity">
    <reaction evidence="7">
        <text>L-threonyl-[protein] + ATP = O-phospho-L-threonyl-[protein] + ADP + H(+)</text>
        <dbReference type="Rhea" id="RHEA:46608"/>
        <dbReference type="Rhea" id="RHEA-COMP:11060"/>
        <dbReference type="Rhea" id="RHEA-COMP:11605"/>
        <dbReference type="ChEBI" id="CHEBI:15378"/>
        <dbReference type="ChEBI" id="CHEBI:30013"/>
        <dbReference type="ChEBI" id="CHEBI:30616"/>
        <dbReference type="ChEBI" id="CHEBI:61977"/>
        <dbReference type="ChEBI" id="CHEBI:456216"/>
        <dbReference type="EC" id="2.7.11.1"/>
    </reaction>
</comment>
<dbReference type="PANTHER" id="PTHR24356">
    <property type="entry name" value="SERINE/THREONINE-PROTEIN KINASE"/>
    <property type="match status" value="1"/>
</dbReference>
<dbReference type="Gene3D" id="1.10.510.10">
    <property type="entry name" value="Transferase(Phosphotransferase) domain 1"/>
    <property type="match status" value="1"/>
</dbReference>